<dbReference type="InterPro" id="IPR006674">
    <property type="entry name" value="HD_domain"/>
</dbReference>
<reference evidence="2 3" key="1">
    <citation type="journal article" date="2016" name="Nat. Commun.">
        <title>Thousands of microbial genomes shed light on interconnected biogeochemical processes in an aquifer system.</title>
        <authorList>
            <person name="Anantharaman K."/>
            <person name="Brown C.T."/>
            <person name="Hug L.A."/>
            <person name="Sharon I."/>
            <person name="Castelle C.J."/>
            <person name="Probst A.J."/>
            <person name="Thomas B.C."/>
            <person name="Singh A."/>
            <person name="Wilkins M.J."/>
            <person name="Karaoz U."/>
            <person name="Brodie E.L."/>
            <person name="Williams K.H."/>
            <person name="Hubbard S.S."/>
            <person name="Banfield J.F."/>
        </authorList>
    </citation>
    <scope>NUCLEOTIDE SEQUENCE [LARGE SCALE GENOMIC DNA]</scope>
</reference>
<dbReference type="NCBIfam" id="TIGR00277">
    <property type="entry name" value="HDIG"/>
    <property type="match status" value="1"/>
</dbReference>
<dbReference type="EMBL" id="MELK01000053">
    <property type="protein sequence ID" value="OFW55486.1"/>
    <property type="molecule type" value="Genomic_DNA"/>
</dbReference>
<protein>
    <recommendedName>
        <fullName evidence="1">HD domain-containing protein</fullName>
    </recommendedName>
</protein>
<evidence type="ECO:0000313" key="2">
    <source>
        <dbReference type="EMBL" id="OFW55486.1"/>
    </source>
</evidence>
<feature type="domain" description="HD" evidence="1">
    <location>
        <begin position="20"/>
        <end position="96"/>
    </location>
</feature>
<gene>
    <name evidence="2" type="ORF">A2Y75_09185</name>
</gene>
<dbReference type="PANTHER" id="PTHR38659:SF1">
    <property type="entry name" value="METAL DEPENDENT PHOSPHOHYDROLASE"/>
    <property type="match status" value="1"/>
</dbReference>
<accession>A0A1F2WF56</accession>
<dbReference type="Proteomes" id="UP000177876">
    <property type="component" value="Unassembled WGS sequence"/>
</dbReference>
<sequence length="185" mass="20456">MNRDQALRLLHDNLKDENLLKHCYATEAVMRRLAQEKGEDEELWGLAGLLHDLDLELTNADMAMHGDVAARMLEENGAPEELVDAVRMHNAEGLRLGERSTVLQHSLAAAETLTGLIVAAALVRPDRRLAGVKVSSLRKRMKEKAFARGARREVIMECETAGFDPDEFLAMALEAMQAISAELGL</sequence>
<evidence type="ECO:0000313" key="3">
    <source>
        <dbReference type="Proteomes" id="UP000177876"/>
    </source>
</evidence>
<proteinExistence type="predicted"/>
<dbReference type="SUPFAM" id="SSF109604">
    <property type="entry name" value="HD-domain/PDEase-like"/>
    <property type="match status" value="1"/>
</dbReference>
<dbReference type="Gene3D" id="1.10.3210.10">
    <property type="entry name" value="Hypothetical protein af1432"/>
    <property type="match status" value="1"/>
</dbReference>
<evidence type="ECO:0000259" key="1">
    <source>
        <dbReference type="Pfam" id="PF01966"/>
    </source>
</evidence>
<dbReference type="STRING" id="1797197.A2Y75_09185"/>
<dbReference type="Pfam" id="PF01966">
    <property type="entry name" value="HD"/>
    <property type="match status" value="1"/>
</dbReference>
<name>A0A1F2WF56_9ACTN</name>
<dbReference type="AlphaFoldDB" id="A0A1F2WF56"/>
<organism evidence="2 3">
    <name type="scientific">Candidatus Solincola sediminis</name>
    <dbReference type="NCBI Taxonomy" id="1797199"/>
    <lineage>
        <taxon>Bacteria</taxon>
        <taxon>Bacillati</taxon>
        <taxon>Actinomycetota</taxon>
        <taxon>Candidatus Geothermincolia</taxon>
        <taxon>Candidatus Geothermincolales</taxon>
        <taxon>Candidatus Geothermincolaceae</taxon>
        <taxon>Candidatus Solincola</taxon>
    </lineage>
</organism>
<dbReference type="InterPro" id="IPR006675">
    <property type="entry name" value="HDIG_dom"/>
</dbReference>
<dbReference type="PANTHER" id="PTHR38659">
    <property type="entry name" value="METAL-DEPENDENT PHOSPHOHYDROLASE"/>
    <property type="match status" value="1"/>
</dbReference>
<comment type="caution">
    <text evidence="2">The sequence shown here is derived from an EMBL/GenBank/DDBJ whole genome shotgun (WGS) entry which is preliminary data.</text>
</comment>